<reference evidence="2" key="1">
    <citation type="journal article" date="2019" name="Int. J. Syst. Evol. Microbiol.">
        <title>The Global Catalogue of Microorganisms (GCM) 10K type strain sequencing project: providing services to taxonomists for standard genome sequencing and annotation.</title>
        <authorList>
            <consortium name="The Broad Institute Genomics Platform"/>
            <consortium name="The Broad Institute Genome Sequencing Center for Infectious Disease"/>
            <person name="Wu L."/>
            <person name="Ma J."/>
        </authorList>
    </citation>
    <scope>NUCLEOTIDE SEQUENCE [LARGE SCALE GENOMIC DNA]</scope>
    <source>
        <strain evidence="2">Q85</strain>
    </source>
</reference>
<accession>A0ABW4N8V3</accession>
<organism evidence="1 2">
    <name type="scientific">Sphingomonas floccifaciens</name>
    <dbReference type="NCBI Taxonomy" id="1844115"/>
    <lineage>
        <taxon>Bacteria</taxon>
        <taxon>Pseudomonadati</taxon>
        <taxon>Pseudomonadota</taxon>
        <taxon>Alphaproteobacteria</taxon>
        <taxon>Sphingomonadales</taxon>
        <taxon>Sphingomonadaceae</taxon>
        <taxon>Sphingomonas</taxon>
    </lineage>
</organism>
<dbReference type="EMBL" id="JBHUFC010000002">
    <property type="protein sequence ID" value="MFD1786540.1"/>
    <property type="molecule type" value="Genomic_DNA"/>
</dbReference>
<dbReference type="Proteomes" id="UP001597283">
    <property type="component" value="Unassembled WGS sequence"/>
</dbReference>
<protein>
    <submittedName>
        <fullName evidence="1">Uncharacterized protein</fullName>
    </submittedName>
</protein>
<evidence type="ECO:0000313" key="1">
    <source>
        <dbReference type="EMBL" id="MFD1786540.1"/>
    </source>
</evidence>
<keyword evidence="2" id="KW-1185">Reference proteome</keyword>
<comment type="caution">
    <text evidence="1">The sequence shown here is derived from an EMBL/GenBank/DDBJ whole genome shotgun (WGS) entry which is preliminary data.</text>
</comment>
<dbReference type="RefSeq" id="WP_380938627.1">
    <property type="nucleotide sequence ID" value="NZ_JBHUFC010000002.1"/>
</dbReference>
<proteinExistence type="predicted"/>
<sequence>MAPSRYRIGDERNGNIALPSQAVRRFWAGFDRLCSTVALSDVDAPGGALPFDFAQGERGELLIRWLTLQTKRAPAQAGAQGDE</sequence>
<gene>
    <name evidence="1" type="ORF">ACFSC3_03035</name>
</gene>
<evidence type="ECO:0000313" key="2">
    <source>
        <dbReference type="Proteomes" id="UP001597283"/>
    </source>
</evidence>
<name>A0ABW4N8V3_9SPHN</name>